<comment type="caution">
    <text evidence="1">The sequence shown here is derived from an EMBL/GenBank/DDBJ whole genome shotgun (WGS) entry which is preliminary data.</text>
</comment>
<sequence length="98" mass="11723">MYTSSKQLEYNNGKIQKVHQIYLFNALIFVKVWLNAPKGEDAPVNYLKFRKCLSMYEKYYPGVAGTALLTFSRHLWHLIEEDVICFLRKYQTLKRRRS</sequence>
<name>A0A4Y2TF48_ARAVE</name>
<protein>
    <submittedName>
        <fullName evidence="1">Uncharacterized protein</fullName>
    </submittedName>
</protein>
<evidence type="ECO:0000313" key="1">
    <source>
        <dbReference type="EMBL" id="GBN98403.1"/>
    </source>
</evidence>
<dbReference type="Proteomes" id="UP000499080">
    <property type="component" value="Unassembled WGS sequence"/>
</dbReference>
<keyword evidence="2" id="KW-1185">Reference proteome</keyword>
<reference evidence="1 2" key="1">
    <citation type="journal article" date="2019" name="Sci. Rep.">
        <title>Orb-weaving spider Araneus ventricosus genome elucidates the spidroin gene catalogue.</title>
        <authorList>
            <person name="Kono N."/>
            <person name="Nakamura H."/>
            <person name="Ohtoshi R."/>
            <person name="Moran D.A.P."/>
            <person name="Shinohara A."/>
            <person name="Yoshida Y."/>
            <person name="Fujiwara M."/>
            <person name="Mori M."/>
            <person name="Tomita M."/>
            <person name="Arakawa K."/>
        </authorList>
    </citation>
    <scope>NUCLEOTIDE SEQUENCE [LARGE SCALE GENOMIC DNA]</scope>
</reference>
<proteinExistence type="predicted"/>
<dbReference type="AlphaFoldDB" id="A0A4Y2TF48"/>
<organism evidence="1 2">
    <name type="scientific">Araneus ventricosus</name>
    <name type="common">Orbweaver spider</name>
    <name type="synonym">Epeira ventricosa</name>
    <dbReference type="NCBI Taxonomy" id="182803"/>
    <lineage>
        <taxon>Eukaryota</taxon>
        <taxon>Metazoa</taxon>
        <taxon>Ecdysozoa</taxon>
        <taxon>Arthropoda</taxon>
        <taxon>Chelicerata</taxon>
        <taxon>Arachnida</taxon>
        <taxon>Araneae</taxon>
        <taxon>Araneomorphae</taxon>
        <taxon>Entelegynae</taxon>
        <taxon>Araneoidea</taxon>
        <taxon>Araneidae</taxon>
        <taxon>Araneus</taxon>
    </lineage>
</organism>
<dbReference type="EMBL" id="BGPR01027702">
    <property type="protein sequence ID" value="GBN98403.1"/>
    <property type="molecule type" value="Genomic_DNA"/>
</dbReference>
<evidence type="ECO:0000313" key="2">
    <source>
        <dbReference type="Proteomes" id="UP000499080"/>
    </source>
</evidence>
<accession>A0A4Y2TF48</accession>
<gene>
    <name evidence="1" type="ORF">AVEN_197091_1</name>
</gene>